<dbReference type="GO" id="GO:0043531">
    <property type="term" value="F:ADP binding"/>
    <property type="evidence" value="ECO:0007669"/>
    <property type="project" value="InterPro"/>
</dbReference>
<dbReference type="Pfam" id="PF00931">
    <property type="entry name" value="NB-ARC"/>
    <property type="match status" value="1"/>
</dbReference>
<evidence type="ECO:0000259" key="2">
    <source>
        <dbReference type="Pfam" id="PF25000"/>
    </source>
</evidence>
<dbReference type="Gene3D" id="1.25.40.10">
    <property type="entry name" value="Tetratricopeptide repeat domain"/>
    <property type="match status" value="2"/>
</dbReference>
<evidence type="ECO:0008006" key="5">
    <source>
        <dbReference type="Google" id="ProtNLM"/>
    </source>
</evidence>
<proteinExistence type="predicted"/>
<evidence type="ECO:0000259" key="1">
    <source>
        <dbReference type="Pfam" id="PF00931"/>
    </source>
</evidence>
<organism evidence="3 4">
    <name type="scientific">Rhinocladiella mackenziei CBS 650.93</name>
    <dbReference type="NCBI Taxonomy" id="1442369"/>
    <lineage>
        <taxon>Eukaryota</taxon>
        <taxon>Fungi</taxon>
        <taxon>Dikarya</taxon>
        <taxon>Ascomycota</taxon>
        <taxon>Pezizomycotina</taxon>
        <taxon>Eurotiomycetes</taxon>
        <taxon>Chaetothyriomycetidae</taxon>
        <taxon>Chaetothyriales</taxon>
        <taxon>Herpotrichiellaceae</taxon>
        <taxon>Rhinocladiella</taxon>
    </lineage>
</organism>
<dbReference type="OrthoDB" id="6161812at2759"/>
<dbReference type="InterPro" id="IPR019734">
    <property type="entry name" value="TPR_rpt"/>
</dbReference>
<dbReference type="PANTHER" id="PTHR35205">
    <property type="entry name" value="NB-ARC AND TPR DOMAIN PROTEIN"/>
    <property type="match status" value="1"/>
</dbReference>
<dbReference type="SMART" id="SM00028">
    <property type="entry name" value="TPR"/>
    <property type="match status" value="4"/>
</dbReference>
<dbReference type="InterPro" id="IPR002182">
    <property type="entry name" value="NB-ARC"/>
</dbReference>
<name>A0A0D2HB59_9EURO</name>
<dbReference type="SUPFAM" id="SSF52540">
    <property type="entry name" value="P-loop containing nucleoside triphosphate hydrolases"/>
    <property type="match status" value="1"/>
</dbReference>
<reference evidence="3 4" key="1">
    <citation type="submission" date="2015-01" db="EMBL/GenBank/DDBJ databases">
        <title>The Genome Sequence of Rhinocladiella mackenzie CBS 650.93.</title>
        <authorList>
            <consortium name="The Broad Institute Genomics Platform"/>
            <person name="Cuomo C."/>
            <person name="de Hoog S."/>
            <person name="Gorbushina A."/>
            <person name="Stielow B."/>
            <person name="Teixiera M."/>
            <person name="Abouelleil A."/>
            <person name="Chapman S.B."/>
            <person name="Priest M."/>
            <person name="Young S.K."/>
            <person name="Wortman J."/>
            <person name="Nusbaum C."/>
            <person name="Birren B."/>
        </authorList>
    </citation>
    <scope>NUCLEOTIDE SEQUENCE [LARGE SCALE GENOMIC DNA]</scope>
    <source>
        <strain evidence="3 4">CBS 650.93</strain>
    </source>
</reference>
<protein>
    <recommendedName>
        <fullName evidence="5">NB-ARC domain-containing protein</fullName>
    </recommendedName>
</protein>
<evidence type="ECO:0000313" key="3">
    <source>
        <dbReference type="EMBL" id="KIX07673.1"/>
    </source>
</evidence>
<dbReference type="GeneID" id="25290398"/>
<feature type="domain" description="DUF7779" evidence="2">
    <location>
        <begin position="300"/>
        <end position="377"/>
    </location>
</feature>
<accession>A0A0D2HB59</accession>
<dbReference type="InterPro" id="IPR011990">
    <property type="entry name" value="TPR-like_helical_dom_sf"/>
</dbReference>
<dbReference type="RefSeq" id="XP_013274809.1">
    <property type="nucleotide sequence ID" value="XM_013419355.1"/>
</dbReference>
<dbReference type="EMBL" id="KN847476">
    <property type="protein sequence ID" value="KIX07673.1"/>
    <property type="molecule type" value="Genomic_DNA"/>
</dbReference>
<dbReference type="AlphaFoldDB" id="A0A0D2HB59"/>
<dbReference type="Proteomes" id="UP000053617">
    <property type="component" value="Unassembled WGS sequence"/>
</dbReference>
<dbReference type="InterPro" id="IPR027417">
    <property type="entry name" value="P-loop_NTPase"/>
</dbReference>
<dbReference type="SUPFAM" id="SSF48452">
    <property type="entry name" value="TPR-like"/>
    <property type="match status" value="2"/>
</dbReference>
<sequence>MEVGRNTQRDLGRPAQAQIELLEQMPGVDLSAAGFPCHEIPASDENFLGRSEDLERIDAALNRKQASKLCIVVISGFGGAGKSALALKAAHKYKEARKYDAIFWLNAEDPDVLRESYNKMACRLLLQGANGKSDKDVNYMLVKNWLDKTSRKWLLIYDNVDDEKILRNYLPPDAGTMIITTRYQSVSFAVNDPNITRLQLEKFNPEDSLRLFNHLRVIRDPTADINGEIAETKELLEEVDGLALGIKQMACYIAKKRLTIPLFREKYTKMAKSIINSKAEGVHHALGTLWRVQFLDIQDTSASKLLGLLSLCAPNDIPRELFEVGEALETANLAAFCDDEEVVENAIDELVDKALIEMQMPQPPQQLAIHRLTQQAFLYDEHGLSDPPNLQATFDGLVSLLDRKFPRYGREKSLTDVWDICASYLPHVSALARTFDTFQKSKTPIKSSELFAELLKNATWYLQEIGEIQRSQDLLRIAFDACEDKRSLIYAYLCNTKVVLAMELNDMAEGQKYSAEAISIREEKLAPDDLDLAISYGNSANILLNEGRYDEALANHALSDKIWADNNLKDEEYQGLAHLNIGRVYSMKGKVDDAVRYFETAERVLNRFSNDMFLIGVHYTWATLLMNQGDKLGALGKFQIARTLAEKSTPHHLSVSAIHYKIAVLELQMGLLTEAKANLKSAMALAQYHKREAFIARIGRQQAIAIEKDPNSTEDEIETARELRRVSEETKRWLWKDIGRHISVRPETEDEEYSWLVAAWYR</sequence>
<dbReference type="HOGENOM" id="CLU_000288_125_7_1"/>
<dbReference type="Pfam" id="PF25000">
    <property type="entry name" value="DUF7779"/>
    <property type="match status" value="1"/>
</dbReference>
<dbReference type="PANTHER" id="PTHR35205:SF1">
    <property type="entry name" value="ZU5 DOMAIN-CONTAINING PROTEIN"/>
    <property type="match status" value="1"/>
</dbReference>
<feature type="domain" description="NB-ARC" evidence="1">
    <location>
        <begin position="52"/>
        <end position="214"/>
    </location>
</feature>
<dbReference type="Pfam" id="PF13424">
    <property type="entry name" value="TPR_12"/>
    <property type="match status" value="1"/>
</dbReference>
<dbReference type="STRING" id="1442369.A0A0D2HB59"/>
<gene>
    <name evidence="3" type="ORF">Z518_02327</name>
</gene>
<dbReference type="Gene3D" id="3.40.50.300">
    <property type="entry name" value="P-loop containing nucleotide triphosphate hydrolases"/>
    <property type="match status" value="1"/>
</dbReference>
<keyword evidence="4" id="KW-1185">Reference proteome</keyword>
<dbReference type="VEuPathDB" id="FungiDB:Z518_02327"/>
<dbReference type="InterPro" id="IPR056681">
    <property type="entry name" value="DUF7779"/>
</dbReference>
<evidence type="ECO:0000313" key="4">
    <source>
        <dbReference type="Proteomes" id="UP000053617"/>
    </source>
</evidence>